<dbReference type="SUPFAM" id="SSF56801">
    <property type="entry name" value="Acetyl-CoA synthetase-like"/>
    <property type="match status" value="1"/>
</dbReference>
<evidence type="ECO:0000256" key="2">
    <source>
        <dbReference type="ARBA" id="ARBA00022598"/>
    </source>
</evidence>
<evidence type="ECO:0000259" key="3">
    <source>
        <dbReference type="Pfam" id="PF13193"/>
    </source>
</evidence>
<protein>
    <submittedName>
        <fullName evidence="4">AMP-binding protein</fullName>
    </submittedName>
</protein>
<dbReference type="AlphaFoldDB" id="A0ABD6FK70"/>
<evidence type="ECO:0000313" key="5">
    <source>
        <dbReference type="Proteomes" id="UP000249324"/>
    </source>
</evidence>
<dbReference type="InterPro" id="IPR045851">
    <property type="entry name" value="AMP-bd_C_sf"/>
</dbReference>
<dbReference type="InterPro" id="IPR025110">
    <property type="entry name" value="AMP-bd_C"/>
</dbReference>
<reference evidence="4 5" key="1">
    <citation type="journal article" date="2021" name="BMC Genomics">
        <title>Genome-resolved metagenome and metatranscriptome analyses of thermophilic composting reveal key bacterial players and their metabolic interactions.</title>
        <authorList>
            <person name="Braga L.P.P."/>
            <person name="Pereira R.V."/>
            <person name="Martins L.F."/>
            <person name="Moura L.M.S."/>
            <person name="Sanchez F.B."/>
            <person name="Patane J.S.L."/>
            <person name="da Silva A.M."/>
            <person name="Setubal J.C."/>
        </authorList>
    </citation>
    <scope>NUCLEOTIDE SEQUENCE [LARGE SCALE GENOMIC DNA]</scope>
    <source>
        <strain evidence="4">ZC4RG45</strain>
    </source>
</reference>
<dbReference type="Gene3D" id="3.40.50.12780">
    <property type="entry name" value="N-terminal domain of ligase-like"/>
    <property type="match status" value="1"/>
</dbReference>
<dbReference type="PANTHER" id="PTHR43201:SF32">
    <property type="entry name" value="2-SUCCINYLBENZOATE--COA LIGASE, CHLOROPLASTIC_PEROXISOMAL"/>
    <property type="match status" value="1"/>
</dbReference>
<sequence>VMLGYWNQPEATAAAVRDGWMHTGDGGYMDDDGYVYIVDRIKDMIVSGGENVYSVEVEKVVAQHPAVESCAVIGVPDDDLGERVHAVVVLRPGEQTTAEELREFCKQHIAGYKAPRSAEFVDALPLSGAGKILKRELRRRHWDQHHRAVH</sequence>
<feature type="non-terminal residue" evidence="4">
    <location>
        <position position="1"/>
    </location>
</feature>
<evidence type="ECO:0000313" key="4">
    <source>
        <dbReference type="EMBL" id="MFO7194322.1"/>
    </source>
</evidence>
<proteinExistence type="inferred from homology"/>
<dbReference type="EMBL" id="QGUI02000436">
    <property type="protein sequence ID" value="MFO7194322.1"/>
    <property type="molecule type" value="Genomic_DNA"/>
</dbReference>
<comment type="caution">
    <text evidence="4">The sequence shown here is derived from an EMBL/GenBank/DDBJ whole genome shotgun (WGS) entry which is preliminary data.</text>
</comment>
<feature type="domain" description="AMP-binding enzyme C-terminal" evidence="3">
    <location>
        <begin position="56"/>
        <end position="131"/>
    </location>
</feature>
<accession>A0ABD6FK70</accession>
<comment type="similarity">
    <text evidence="1">Belongs to the ATP-dependent AMP-binding enzyme family.</text>
</comment>
<dbReference type="Gene3D" id="3.30.300.30">
    <property type="match status" value="1"/>
</dbReference>
<dbReference type="InterPro" id="IPR042099">
    <property type="entry name" value="ANL_N_sf"/>
</dbReference>
<dbReference type="PANTHER" id="PTHR43201">
    <property type="entry name" value="ACYL-COA SYNTHETASE"/>
    <property type="match status" value="1"/>
</dbReference>
<dbReference type="Proteomes" id="UP000249324">
    <property type="component" value="Unassembled WGS sequence"/>
</dbReference>
<gene>
    <name evidence="4" type="ORF">DIU77_018960</name>
</gene>
<dbReference type="FunFam" id="3.30.300.30:FF:000008">
    <property type="entry name" value="2,3-dihydroxybenzoate-AMP ligase"/>
    <property type="match status" value="1"/>
</dbReference>
<dbReference type="GO" id="GO:0016874">
    <property type="term" value="F:ligase activity"/>
    <property type="evidence" value="ECO:0007669"/>
    <property type="project" value="UniProtKB-KW"/>
</dbReference>
<keyword evidence="2" id="KW-0436">Ligase</keyword>
<evidence type="ECO:0000256" key="1">
    <source>
        <dbReference type="ARBA" id="ARBA00006432"/>
    </source>
</evidence>
<organism evidence="4 5">
    <name type="scientific">Thermocrispum agreste</name>
    <dbReference type="NCBI Taxonomy" id="37925"/>
    <lineage>
        <taxon>Bacteria</taxon>
        <taxon>Bacillati</taxon>
        <taxon>Actinomycetota</taxon>
        <taxon>Actinomycetes</taxon>
        <taxon>Pseudonocardiales</taxon>
        <taxon>Pseudonocardiaceae</taxon>
        <taxon>Thermocrispum</taxon>
    </lineage>
</organism>
<name>A0ABD6FK70_9PSEU</name>
<dbReference type="Pfam" id="PF13193">
    <property type="entry name" value="AMP-binding_C"/>
    <property type="match status" value="1"/>
</dbReference>